<keyword evidence="2" id="KW-0969">Cilium</keyword>
<dbReference type="PANTHER" id="PTHR37166">
    <property type="entry name" value="PROTEIN FLAG"/>
    <property type="match status" value="1"/>
</dbReference>
<dbReference type="STRING" id="767817.Desgi_2234"/>
<dbReference type="AlphaFoldDB" id="R4KEN8"/>
<dbReference type="InterPro" id="IPR005186">
    <property type="entry name" value="FlaG"/>
</dbReference>
<dbReference type="Pfam" id="PF03646">
    <property type="entry name" value="FlaG"/>
    <property type="match status" value="1"/>
</dbReference>
<keyword evidence="2" id="KW-0282">Flagellum</keyword>
<keyword evidence="3" id="KW-1185">Reference proteome</keyword>
<reference evidence="2 3" key="1">
    <citation type="submission" date="2012-01" db="EMBL/GenBank/DDBJ databases">
        <title>Complete sequence of Desulfotomaculum gibsoniae DSM 7213.</title>
        <authorList>
            <consortium name="US DOE Joint Genome Institute"/>
            <person name="Lucas S."/>
            <person name="Han J."/>
            <person name="Lapidus A."/>
            <person name="Cheng J.-F."/>
            <person name="Goodwin L."/>
            <person name="Pitluck S."/>
            <person name="Peters L."/>
            <person name="Ovchinnikova G."/>
            <person name="Teshima H."/>
            <person name="Detter J.C."/>
            <person name="Han C."/>
            <person name="Tapia R."/>
            <person name="Land M."/>
            <person name="Hauser L."/>
            <person name="Kyrpides N."/>
            <person name="Ivanova N."/>
            <person name="Pagani I."/>
            <person name="Parshina S."/>
            <person name="Plugge C."/>
            <person name="Muyzer G."/>
            <person name="Kuever J."/>
            <person name="Ivanova A."/>
            <person name="Nazina T."/>
            <person name="Klenk H.-P."/>
            <person name="Brambilla E."/>
            <person name="Spring S."/>
            <person name="Stams A.F."/>
            <person name="Woyke T."/>
        </authorList>
    </citation>
    <scope>NUCLEOTIDE SEQUENCE [LARGE SCALE GENOMIC DNA]</scope>
    <source>
        <strain evidence="2 3">DSM 7213</strain>
    </source>
</reference>
<dbReference type="EMBL" id="CP003273">
    <property type="protein sequence ID" value="AGL01663.1"/>
    <property type="molecule type" value="Genomic_DNA"/>
</dbReference>
<evidence type="ECO:0000313" key="3">
    <source>
        <dbReference type="Proteomes" id="UP000013520"/>
    </source>
</evidence>
<feature type="region of interest" description="Disordered" evidence="1">
    <location>
        <begin position="1"/>
        <end position="46"/>
    </location>
</feature>
<evidence type="ECO:0000256" key="1">
    <source>
        <dbReference type="SAM" id="MobiDB-lite"/>
    </source>
</evidence>
<sequence length="121" mass="13843">MKITGVDPGAVTEQNTYKPSVSEERKNEFGPKNTNPGTLKQLEENRDVKEELEQAVKTLNNTMKDYQTELRFEMHEKSGEIMVKVISREDGSVIREIPPEKVLEMVGYFKKILGIMVDKLV</sequence>
<dbReference type="Proteomes" id="UP000013520">
    <property type="component" value="Chromosome"/>
</dbReference>
<dbReference type="PANTHER" id="PTHR37166:SF1">
    <property type="entry name" value="PROTEIN FLAG"/>
    <property type="match status" value="1"/>
</dbReference>
<dbReference type="HOGENOM" id="CLU_120910_3_2_9"/>
<dbReference type="InterPro" id="IPR035924">
    <property type="entry name" value="FlaG-like_sf"/>
</dbReference>
<protein>
    <submittedName>
        <fullName evidence="2">Flagellar protein FlaG</fullName>
    </submittedName>
</protein>
<name>R4KEN8_9FIRM</name>
<dbReference type="OrthoDB" id="9799867at2"/>
<keyword evidence="2" id="KW-0966">Cell projection</keyword>
<proteinExistence type="predicted"/>
<dbReference type="SUPFAM" id="SSF160214">
    <property type="entry name" value="FlaG-like"/>
    <property type="match status" value="1"/>
</dbReference>
<accession>R4KEN8</accession>
<dbReference type="eggNOG" id="COG1334">
    <property type="taxonomic scope" value="Bacteria"/>
</dbReference>
<dbReference type="Gene3D" id="3.30.160.170">
    <property type="entry name" value="FlaG-like"/>
    <property type="match status" value="1"/>
</dbReference>
<dbReference type="KEGG" id="dgi:Desgi_2234"/>
<organism evidence="2 3">
    <name type="scientific">Desulfoscipio gibsoniae DSM 7213</name>
    <dbReference type="NCBI Taxonomy" id="767817"/>
    <lineage>
        <taxon>Bacteria</taxon>
        <taxon>Bacillati</taxon>
        <taxon>Bacillota</taxon>
        <taxon>Clostridia</taxon>
        <taxon>Eubacteriales</taxon>
        <taxon>Desulfallaceae</taxon>
        <taxon>Desulfoscipio</taxon>
    </lineage>
</organism>
<gene>
    <name evidence="2" type="ORF">Desgi_2234</name>
</gene>
<evidence type="ECO:0000313" key="2">
    <source>
        <dbReference type="EMBL" id="AGL01663.1"/>
    </source>
</evidence>
<dbReference type="RefSeq" id="WP_006522094.1">
    <property type="nucleotide sequence ID" value="NC_021184.1"/>
</dbReference>